<dbReference type="SUPFAM" id="SSF53756">
    <property type="entry name" value="UDP-Glycosyltransferase/glycogen phosphorylase"/>
    <property type="match status" value="1"/>
</dbReference>
<organism evidence="2 3">
    <name type="scientific">Stichopus japonicus</name>
    <name type="common">Sea cucumber</name>
    <dbReference type="NCBI Taxonomy" id="307972"/>
    <lineage>
        <taxon>Eukaryota</taxon>
        <taxon>Metazoa</taxon>
        <taxon>Echinodermata</taxon>
        <taxon>Eleutherozoa</taxon>
        <taxon>Echinozoa</taxon>
        <taxon>Holothuroidea</taxon>
        <taxon>Aspidochirotacea</taxon>
        <taxon>Aspidochirotida</taxon>
        <taxon>Stichopodidae</taxon>
        <taxon>Apostichopus</taxon>
    </lineage>
</organism>
<comment type="caution">
    <text evidence="2">The sequence shown here is derived from an EMBL/GenBank/DDBJ whole genome shotgun (WGS) entry which is preliminary data.</text>
</comment>
<reference evidence="2 3" key="1">
    <citation type="journal article" date="2017" name="PLoS Biol.">
        <title>The sea cucumber genome provides insights into morphological evolution and visceral regeneration.</title>
        <authorList>
            <person name="Zhang X."/>
            <person name="Sun L."/>
            <person name="Yuan J."/>
            <person name="Sun Y."/>
            <person name="Gao Y."/>
            <person name="Zhang L."/>
            <person name="Li S."/>
            <person name="Dai H."/>
            <person name="Hamel J.F."/>
            <person name="Liu C."/>
            <person name="Yu Y."/>
            <person name="Liu S."/>
            <person name="Lin W."/>
            <person name="Guo K."/>
            <person name="Jin S."/>
            <person name="Xu P."/>
            <person name="Storey K.B."/>
            <person name="Huan P."/>
            <person name="Zhang T."/>
            <person name="Zhou Y."/>
            <person name="Zhang J."/>
            <person name="Lin C."/>
            <person name="Li X."/>
            <person name="Xing L."/>
            <person name="Huo D."/>
            <person name="Sun M."/>
            <person name="Wang L."/>
            <person name="Mercier A."/>
            <person name="Li F."/>
            <person name="Yang H."/>
            <person name="Xiang J."/>
        </authorList>
    </citation>
    <scope>NUCLEOTIDE SEQUENCE [LARGE SCALE GENOMIC DNA]</scope>
    <source>
        <strain evidence="2">Shaxun</strain>
        <tissue evidence="2">Muscle</tissue>
    </source>
</reference>
<keyword evidence="3" id="KW-1185">Reference proteome</keyword>
<feature type="domain" description="Fucosyltransferase N-terminal" evidence="1">
    <location>
        <begin position="84"/>
        <end position="150"/>
    </location>
</feature>
<dbReference type="AlphaFoldDB" id="A0A2G8JRY0"/>
<evidence type="ECO:0000259" key="1">
    <source>
        <dbReference type="Pfam" id="PF17039"/>
    </source>
</evidence>
<name>A0A2G8JRY0_STIJA</name>
<dbReference type="Proteomes" id="UP000230750">
    <property type="component" value="Unassembled WGS sequence"/>
</dbReference>
<dbReference type="Pfam" id="PF17039">
    <property type="entry name" value="Glyco_tran_10_N"/>
    <property type="match status" value="1"/>
</dbReference>
<protein>
    <recommendedName>
        <fullName evidence="1">Fucosyltransferase N-terminal domain-containing protein</fullName>
    </recommendedName>
</protein>
<evidence type="ECO:0000313" key="3">
    <source>
        <dbReference type="Proteomes" id="UP000230750"/>
    </source>
</evidence>
<evidence type="ECO:0000313" key="2">
    <source>
        <dbReference type="EMBL" id="PIK38435.1"/>
    </source>
</evidence>
<accession>A0A2G8JRY0</accession>
<proteinExistence type="predicted"/>
<dbReference type="InterPro" id="IPR031481">
    <property type="entry name" value="Glyco_tran_10_N"/>
</dbReference>
<gene>
    <name evidence="2" type="ORF">BSL78_24733</name>
</gene>
<sequence length="165" mass="19156">MTYLATIGRRYVNIFEYITFDQQPNVLINLKHIVSDRKYQNRSTKEIGVLGTEAIGKWFGDFTCFSSGEPVRVIQSPDYRRLSNCEALFLVAGQIIPWTTLIRNRPHGQIWIFMSFESPSNTNYNYDVILSHINWTFTYLSDATFPSPYGAYYLTSQTAQIRVRT</sequence>
<dbReference type="EMBL" id="MRZV01001360">
    <property type="protein sequence ID" value="PIK38435.1"/>
    <property type="molecule type" value="Genomic_DNA"/>
</dbReference>